<sequence>MIKTFKKITRQIHLWLGLGTGLVVFVVGITGCLYVFEEEIRDFTQKDRLYVQAQERPFIGLESILRNFEQITSGEKISGIRITERKPNATVQLSAKKGVVYYFNPYDGNLVYKGGTDWLDTVKEIHMTLLLGETGKFIQRWSIVIFVIMLITGLVLWFPRQMRMLRQALTIKWSGSFKRVNYDLHNVLGFYSSGILIVIALTGLFFAFKEVKTAAAFFTGTKLSDGEKQVSVKPAVIDSLPVRYGNMYRNMSVKYPGAESTSISIRKSGELRLRMIYPYEWARNQNTFYFDAATGMLLRAKFYKAYNKADLVEATNYDLHTGRLFGLFGKIIACIASLIAASLPVTGFIIWLKKKKKKKGKNNRSSRSLASVAKSYSA</sequence>
<dbReference type="PANTHER" id="PTHR34219:SF3">
    <property type="entry name" value="BLL7967 PROTEIN"/>
    <property type="match status" value="1"/>
</dbReference>
<name>A0A1W2F1X3_9SPHI</name>
<evidence type="ECO:0000313" key="3">
    <source>
        <dbReference type="EMBL" id="SMD15478.1"/>
    </source>
</evidence>
<dbReference type="InterPro" id="IPR005625">
    <property type="entry name" value="PepSY-ass_TM"/>
</dbReference>
<proteinExistence type="predicted"/>
<dbReference type="PROSITE" id="PS51257">
    <property type="entry name" value="PROKAR_LIPOPROTEIN"/>
    <property type="match status" value="1"/>
</dbReference>
<keyword evidence="2" id="KW-0812">Transmembrane</keyword>
<dbReference type="OrthoDB" id="111691at2"/>
<feature type="transmembrane region" description="Helical" evidence="2">
    <location>
        <begin position="188"/>
        <end position="208"/>
    </location>
</feature>
<feature type="compositionally biased region" description="Polar residues" evidence="1">
    <location>
        <begin position="365"/>
        <end position="378"/>
    </location>
</feature>
<evidence type="ECO:0000256" key="2">
    <source>
        <dbReference type="SAM" id="Phobius"/>
    </source>
</evidence>
<keyword evidence="4" id="KW-1185">Reference proteome</keyword>
<dbReference type="RefSeq" id="WP_084291817.1">
    <property type="nucleotide sequence ID" value="NZ_FWYB01000018.1"/>
</dbReference>
<dbReference type="EMBL" id="FWYB01000018">
    <property type="protein sequence ID" value="SMD15478.1"/>
    <property type="molecule type" value="Genomic_DNA"/>
</dbReference>
<gene>
    <name evidence="3" type="ORF">SAMN04488101_11883</name>
</gene>
<evidence type="ECO:0000313" key="4">
    <source>
        <dbReference type="Proteomes" id="UP000192678"/>
    </source>
</evidence>
<dbReference type="AlphaFoldDB" id="A0A1W2F1X3"/>
<feature type="region of interest" description="Disordered" evidence="1">
    <location>
        <begin position="359"/>
        <end position="378"/>
    </location>
</feature>
<dbReference type="Proteomes" id="UP000192678">
    <property type="component" value="Unassembled WGS sequence"/>
</dbReference>
<dbReference type="PANTHER" id="PTHR34219">
    <property type="entry name" value="IRON-REGULATED INNER MEMBRANE PROTEIN-RELATED"/>
    <property type="match status" value="1"/>
</dbReference>
<evidence type="ECO:0000256" key="1">
    <source>
        <dbReference type="SAM" id="MobiDB-lite"/>
    </source>
</evidence>
<feature type="transmembrane region" description="Helical" evidence="2">
    <location>
        <begin position="327"/>
        <end position="352"/>
    </location>
</feature>
<dbReference type="STRING" id="475255.SAMN04488101_11883"/>
<keyword evidence="2" id="KW-1133">Transmembrane helix</keyword>
<reference evidence="3 4" key="1">
    <citation type="submission" date="2017-04" db="EMBL/GenBank/DDBJ databases">
        <authorList>
            <person name="Afonso C.L."/>
            <person name="Miller P.J."/>
            <person name="Scott M.A."/>
            <person name="Spackman E."/>
            <person name="Goraichik I."/>
            <person name="Dimitrov K.M."/>
            <person name="Suarez D.L."/>
            <person name="Swayne D.E."/>
        </authorList>
    </citation>
    <scope>NUCLEOTIDE SEQUENCE [LARGE SCALE GENOMIC DNA]</scope>
    <source>
        <strain evidence="3 4">DSM 19625</strain>
    </source>
</reference>
<dbReference type="Pfam" id="PF03929">
    <property type="entry name" value="PepSY_TM"/>
    <property type="match status" value="1"/>
</dbReference>
<accession>A0A1W2F1X3</accession>
<feature type="transmembrane region" description="Helical" evidence="2">
    <location>
        <begin position="137"/>
        <end position="158"/>
    </location>
</feature>
<protein>
    <submittedName>
        <fullName evidence="3">Uncharacterized iron-regulated membrane protein</fullName>
    </submittedName>
</protein>
<feature type="transmembrane region" description="Helical" evidence="2">
    <location>
        <begin position="12"/>
        <end position="36"/>
    </location>
</feature>
<organism evidence="3 4">
    <name type="scientific">Pedobacter nyackensis</name>
    <dbReference type="NCBI Taxonomy" id="475255"/>
    <lineage>
        <taxon>Bacteria</taxon>
        <taxon>Pseudomonadati</taxon>
        <taxon>Bacteroidota</taxon>
        <taxon>Sphingobacteriia</taxon>
        <taxon>Sphingobacteriales</taxon>
        <taxon>Sphingobacteriaceae</taxon>
        <taxon>Pedobacter</taxon>
    </lineage>
</organism>
<keyword evidence="2" id="KW-0472">Membrane</keyword>